<sequence>MNTVELKNIVEFFELHNCIVLSDDTLTTFQVDWLNKKNEGRFVQMLQYAVSEGFDRCGRRVIPLWAAKKAYRHFISYSRIQYWNVDSKTVSRTKGEPLPSAPVVAALESGNSD</sequence>
<name>A0A514D7A1_9VIRU</name>
<accession>A0A514D7A1</accession>
<protein>
    <submittedName>
        <fullName evidence="1">Uncharacterized protein</fullName>
    </submittedName>
</protein>
<reference evidence="1" key="1">
    <citation type="submission" date="2019-05" db="EMBL/GenBank/DDBJ databases">
        <title>Metatranscriptomic reconstruction reveals RNA viruses with the potential to shape carbon cycling in soil.</title>
        <authorList>
            <person name="Starr E.P."/>
            <person name="Nuccio E."/>
            <person name="Pett-Ridge J."/>
            <person name="Banfield J.F."/>
            <person name="Firestone M.K."/>
        </authorList>
    </citation>
    <scope>NUCLEOTIDE SEQUENCE</scope>
    <source>
        <strain evidence="1">H2_Rhizo_33_scaffold_286</strain>
    </source>
</reference>
<proteinExistence type="predicted"/>
<evidence type="ECO:0000313" key="1">
    <source>
        <dbReference type="EMBL" id="QDH89472.1"/>
    </source>
</evidence>
<dbReference type="EMBL" id="MN034834">
    <property type="protein sequence ID" value="QDH89472.1"/>
    <property type="molecule type" value="Genomic_RNA"/>
</dbReference>
<gene>
    <name evidence="1" type="ORF">H2Rhizo33286_000003</name>
</gene>
<organism evidence="1">
    <name type="scientific">Leviviridae sp</name>
    <dbReference type="NCBI Taxonomy" id="2027243"/>
    <lineage>
        <taxon>Viruses</taxon>
        <taxon>Riboviria</taxon>
        <taxon>Orthornavirae</taxon>
        <taxon>Lenarviricota</taxon>
        <taxon>Leviviricetes</taxon>
        <taxon>Norzivirales</taxon>
        <taxon>Fiersviridae</taxon>
    </lineage>
</organism>